<feature type="transmembrane region" description="Helical" evidence="1">
    <location>
        <begin position="400"/>
        <end position="418"/>
    </location>
</feature>
<organism evidence="2 3">
    <name type="scientific">Pseudomonas azadiae</name>
    <dbReference type="NCBI Taxonomy" id="2843612"/>
    <lineage>
        <taxon>Bacteria</taxon>
        <taxon>Pseudomonadati</taxon>
        <taxon>Pseudomonadota</taxon>
        <taxon>Gammaproteobacteria</taxon>
        <taxon>Pseudomonadales</taxon>
        <taxon>Pseudomonadaceae</taxon>
        <taxon>Pseudomonas</taxon>
    </lineage>
</organism>
<feature type="transmembrane region" description="Helical" evidence="1">
    <location>
        <begin position="154"/>
        <end position="171"/>
    </location>
</feature>
<evidence type="ECO:0000313" key="3">
    <source>
        <dbReference type="Proteomes" id="UP001048976"/>
    </source>
</evidence>
<keyword evidence="1" id="KW-0812">Transmembrane</keyword>
<dbReference type="Proteomes" id="UP001048976">
    <property type="component" value="Unassembled WGS sequence"/>
</dbReference>
<evidence type="ECO:0000313" key="2">
    <source>
        <dbReference type="EMBL" id="MBV4454533.1"/>
    </source>
</evidence>
<evidence type="ECO:0000256" key="1">
    <source>
        <dbReference type="SAM" id="Phobius"/>
    </source>
</evidence>
<feature type="transmembrane region" description="Helical" evidence="1">
    <location>
        <begin position="128"/>
        <end position="147"/>
    </location>
</feature>
<feature type="transmembrane region" description="Helical" evidence="1">
    <location>
        <begin position="424"/>
        <end position="442"/>
    </location>
</feature>
<sequence length="451" mass="51286">MKRLIFPLEGQSVYNRYLNLVGLASIIFSVVSVAAFYPGAMTWDSMDQLRQARAGEYTDWQPPAMAFIWSLLLNISDSPGGMLIFHYTLLWATALILFKWCIREEYRFGFLFLLLPILPWILNFQFTIWKDVGMAYAWGLAIAICIYFRDQNKFPRAAAIFVMILFVYGSLVRSNSLSASAFLMPFLAMSIFKLNTIKSTIAFMVLGCAITILAHLSVGALLQAKKTNSVSYVMFDDVMALKLRAVDVPLNFLTVQEVDAIRHCEYLNTHEIGAAFCISDEKFTSITREHYAALKAAWLESVPSNLSVYASFRVNAFLNLIRSPSLLPYYYNEFHVKNPPFTVGSETRTPSTVERLVNDFVNYSAQVAPSFFKPYAWLLASMILTLYFKVSRVFRGTSLWLLPMSGLSYVLAYLPITPAADLRYAYWLCFITTISFFALINIKSQKKTKPI</sequence>
<reference evidence="2" key="1">
    <citation type="submission" date="2021-06" db="EMBL/GenBank/DDBJ databases">
        <title>Updating the genus Pseudomonas: Description of 43 new species and partition of the Pseudomonas putida group.</title>
        <authorList>
            <person name="Girard L."/>
            <person name="Lood C."/>
            <person name="Vandamme P."/>
            <person name="Rokni-Zadeh H."/>
            <person name="Van Noort V."/>
            <person name="Hofte M."/>
            <person name="Lavigne R."/>
            <person name="De Mot R."/>
        </authorList>
    </citation>
    <scope>NUCLEOTIDE SEQUENCE</scope>
    <source>
        <strain evidence="2">SWRI103</strain>
    </source>
</reference>
<feature type="transmembrane region" description="Helical" evidence="1">
    <location>
        <begin position="201"/>
        <end position="222"/>
    </location>
</feature>
<feature type="transmembrane region" description="Helical" evidence="1">
    <location>
        <begin position="105"/>
        <end position="122"/>
    </location>
</feature>
<feature type="transmembrane region" description="Helical" evidence="1">
    <location>
        <begin position="20"/>
        <end position="40"/>
    </location>
</feature>
<protein>
    <recommendedName>
        <fullName evidence="4">Dolichyl-phosphate-mannose-protein mannosyltransferase</fullName>
    </recommendedName>
</protein>
<accession>A0ABS6P261</accession>
<evidence type="ECO:0008006" key="4">
    <source>
        <dbReference type="Google" id="ProtNLM"/>
    </source>
</evidence>
<feature type="transmembrane region" description="Helical" evidence="1">
    <location>
        <begin position="80"/>
        <end position="98"/>
    </location>
</feature>
<comment type="caution">
    <text evidence="2">The sequence shown here is derived from an EMBL/GenBank/DDBJ whole genome shotgun (WGS) entry which is preliminary data.</text>
</comment>
<proteinExistence type="predicted"/>
<name>A0ABS6P261_9PSED</name>
<keyword evidence="1" id="KW-0472">Membrane</keyword>
<gene>
    <name evidence="2" type="ORF">KVG91_18225</name>
</gene>
<dbReference type="EMBL" id="JAHSTY010000002">
    <property type="protein sequence ID" value="MBV4454533.1"/>
    <property type="molecule type" value="Genomic_DNA"/>
</dbReference>
<keyword evidence="1" id="KW-1133">Transmembrane helix</keyword>
<keyword evidence="3" id="KW-1185">Reference proteome</keyword>
<dbReference type="RefSeq" id="WP_169375152.1">
    <property type="nucleotide sequence ID" value="NZ_JAHSTY010000002.1"/>
</dbReference>